<protein>
    <recommendedName>
        <fullName evidence="4">C2 domain-containing protein</fullName>
    </recommendedName>
</protein>
<keyword evidence="3" id="KW-1185">Reference proteome</keyword>
<dbReference type="STRING" id="930992.A0A0D0A2D4"/>
<evidence type="ECO:0008006" key="4">
    <source>
        <dbReference type="Google" id="ProtNLM"/>
    </source>
</evidence>
<dbReference type="InParanoid" id="A0A0D0A2D4"/>
<feature type="compositionally biased region" description="Acidic residues" evidence="1">
    <location>
        <begin position="1"/>
        <end position="12"/>
    </location>
</feature>
<feature type="compositionally biased region" description="Basic and acidic residues" evidence="1">
    <location>
        <begin position="23"/>
        <end position="41"/>
    </location>
</feature>
<reference evidence="2 3" key="1">
    <citation type="submission" date="2014-04" db="EMBL/GenBank/DDBJ databases">
        <authorList>
            <consortium name="DOE Joint Genome Institute"/>
            <person name="Kuo A."/>
            <person name="Ruytinx J."/>
            <person name="Rineau F."/>
            <person name="Colpaert J."/>
            <person name="Kohler A."/>
            <person name="Nagy L.G."/>
            <person name="Floudas D."/>
            <person name="Copeland A."/>
            <person name="Barry K.W."/>
            <person name="Cichocki N."/>
            <person name="Veneault-Fourrey C."/>
            <person name="LaButti K."/>
            <person name="Lindquist E.A."/>
            <person name="Lipzen A."/>
            <person name="Lundell T."/>
            <person name="Morin E."/>
            <person name="Murat C."/>
            <person name="Sun H."/>
            <person name="Tunlid A."/>
            <person name="Henrissat B."/>
            <person name="Grigoriev I.V."/>
            <person name="Hibbett D.S."/>
            <person name="Martin F."/>
            <person name="Nordberg H.P."/>
            <person name="Cantor M.N."/>
            <person name="Hua S.X."/>
        </authorList>
    </citation>
    <scope>NUCLEOTIDE SEQUENCE [LARGE SCALE GENOMIC DNA]</scope>
    <source>
        <strain evidence="2 3">UH-Slu-Lm8-n1</strain>
    </source>
</reference>
<dbReference type="EMBL" id="KN836288">
    <property type="protein sequence ID" value="KIK32329.1"/>
    <property type="molecule type" value="Genomic_DNA"/>
</dbReference>
<sequence>QRQCESSDDDNDNNAKCSKRPRSQKDLNEEPSHPAHTRNSGEIHLGEVRQVVITSIRAADLTLGLRRIPAGFHVVFKADGAEYQTSNKSVRIDQAVVEWQEHILLPCEPSSKVRVSVYASFELGPMLCHGELLRAFEISVGELLDCSEKSHAIIFPPKKEEVVSACTSLYMTLEQRLSDENNIAVLCPPTTVRDQCNLTV</sequence>
<name>A0A0D0A2D4_9AGAM</name>
<evidence type="ECO:0000256" key="1">
    <source>
        <dbReference type="SAM" id="MobiDB-lite"/>
    </source>
</evidence>
<feature type="non-terminal residue" evidence="2">
    <location>
        <position position="1"/>
    </location>
</feature>
<accession>A0A0D0A2D4</accession>
<dbReference type="OrthoDB" id="2692158at2759"/>
<proteinExistence type="predicted"/>
<dbReference type="HOGENOM" id="CLU_118396_0_0_1"/>
<evidence type="ECO:0000313" key="3">
    <source>
        <dbReference type="Proteomes" id="UP000054485"/>
    </source>
</evidence>
<reference evidence="3" key="2">
    <citation type="submission" date="2015-01" db="EMBL/GenBank/DDBJ databases">
        <title>Evolutionary Origins and Diversification of the Mycorrhizal Mutualists.</title>
        <authorList>
            <consortium name="DOE Joint Genome Institute"/>
            <consortium name="Mycorrhizal Genomics Consortium"/>
            <person name="Kohler A."/>
            <person name="Kuo A."/>
            <person name="Nagy L.G."/>
            <person name="Floudas D."/>
            <person name="Copeland A."/>
            <person name="Barry K.W."/>
            <person name="Cichocki N."/>
            <person name="Veneault-Fourrey C."/>
            <person name="LaButti K."/>
            <person name="Lindquist E.A."/>
            <person name="Lipzen A."/>
            <person name="Lundell T."/>
            <person name="Morin E."/>
            <person name="Murat C."/>
            <person name="Riley R."/>
            <person name="Ohm R."/>
            <person name="Sun H."/>
            <person name="Tunlid A."/>
            <person name="Henrissat B."/>
            <person name="Grigoriev I.V."/>
            <person name="Hibbett D.S."/>
            <person name="Martin F."/>
        </authorList>
    </citation>
    <scope>NUCLEOTIDE SEQUENCE [LARGE SCALE GENOMIC DNA]</scope>
    <source>
        <strain evidence="3">UH-Slu-Lm8-n1</strain>
    </source>
</reference>
<dbReference type="Proteomes" id="UP000054485">
    <property type="component" value="Unassembled WGS sequence"/>
</dbReference>
<organism evidence="2 3">
    <name type="scientific">Suillus luteus UH-Slu-Lm8-n1</name>
    <dbReference type="NCBI Taxonomy" id="930992"/>
    <lineage>
        <taxon>Eukaryota</taxon>
        <taxon>Fungi</taxon>
        <taxon>Dikarya</taxon>
        <taxon>Basidiomycota</taxon>
        <taxon>Agaricomycotina</taxon>
        <taxon>Agaricomycetes</taxon>
        <taxon>Agaricomycetidae</taxon>
        <taxon>Boletales</taxon>
        <taxon>Suillineae</taxon>
        <taxon>Suillaceae</taxon>
        <taxon>Suillus</taxon>
    </lineage>
</organism>
<feature type="region of interest" description="Disordered" evidence="1">
    <location>
        <begin position="1"/>
        <end position="41"/>
    </location>
</feature>
<evidence type="ECO:0000313" key="2">
    <source>
        <dbReference type="EMBL" id="KIK32329.1"/>
    </source>
</evidence>
<dbReference type="AlphaFoldDB" id="A0A0D0A2D4"/>
<gene>
    <name evidence="2" type="ORF">CY34DRAFT_759190</name>
</gene>